<comment type="caution">
    <text evidence="1">The sequence shown here is derived from an EMBL/GenBank/DDBJ whole genome shotgun (WGS) entry which is preliminary data.</text>
</comment>
<sequence>MSIDEYLTKMKGLVDQIEVTGQLIQDSKLITIGLVGLDREYDSVVSLITHQVTVIDWFEVEAILMTQEIHIKRLNTMNEITANVATNHSSTNGKPYDHGTNFNNIGQSGGNPRLFKDAILSSQQGFRDPQQLYPLSVASSPSSHIPLLSTIELTPTDHAPAAAAPPPALSHDHAIVNASLFFNHAPAGSYESTPAPAVSPFPKLAAVSPEFPLTAVSALPKPATVSPESTPTAG</sequence>
<name>A0ABQ8I4Q5_9ROSI</name>
<keyword evidence="2" id="KW-1185">Reference proteome</keyword>
<accession>A0ABQ8I4Q5</accession>
<evidence type="ECO:0000313" key="1">
    <source>
        <dbReference type="EMBL" id="KAH7571608.1"/>
    </source>
</evidence>
<dbReference type="Proteomes" id="UP000827721">
    <property type="component" value="Unassembled WGS sequence"/>
</dbReference>
<gene>
    <name evidence="1" type="ORF">JRO89_XS04G0099400</name>
</gene>
<dbReference type="PANTHER" id="PTHR47481:SF31">
    <property type="entry name" value="OS01G0873500 PROTEIN"/>
    <property type="match status" value="1"/>
</dbReference>
<organism evidence="1 2">
    <name type="scientific">Xanthoceras sorbifolium</name>
    <dbReference type="NCBI Taxonomy" id="99658"/>
    <lineage>
        <taxon>Eukaryota</taxon>
        <taxon>Viridiplantae</taxon>
        <taxon>Streptophyta</taxon>
        <taxon>Embryophyta</taxon>
        <taxon>Tracheophyta</taxon>
        <taxon>Spermatophyta</taxon>
        <taxon>Magnoliopsida</taxon>
        <taxon>eudicotyledons</taxon>
        <taxon>Gunneridae</taxon>
        <taxon>Pentapetalae</taxon>
        <taxon>rosids</taxon>
        <taxon>malvids</taxon>
        <taxon>Sapindales</taxon>
        <taxon>Sapindaceae</taxon>
        <taxon>Xanthoceroideae</taxon>
        <taxon>Xanthoceras</taxon>
    </lineage>
</organism>
<proteinExistence type="predicted"/>
<reference evidence="1 2" key="1">
    <citation type="submission" date="2021-02" db="EMBL/GenBank/DDBJ databases">
        <title>Plant Genome Project.</title>
        <authorList>
            <person name="Zhang R.-G."/>
        </authorList>
    </citation>
    <scope>NUCLEOTIDE SEQUENCE [LARGE SCALE GENOMIC DNA]</scope>
    <source>
        <tissue evidence="1">Leaves</tissue>
    </source>
</reference>
<dbReference type="EMBL" id="JAFEMO010000004">
    <property type="protein sequence ID" value="KAH7571608.1"/>
    <property type="molecule type" value="Genomic_DNA"/>
</dbReference>
<dbReference type="PANTHER" id="PTHR47481">
    <property type="match status" value="1"/>
</dbReference>
<protein>
    <submittedName>
        <fullName evidence="1">Uncharacterized protein</fullName>
    </submittedName>
</protein>
<evidence type="ECO:0000313" key="2">
    <source>
        <dbReference type="Proteomes" id="UP000827721"/>
    </source>
</evidence>